<evidence type="ECO:0000256" key="1">
    <source>
        <dbReference type="SAM" id="MobiDB-lite"/>
    </source>
</evidence>
<dbReference type="AlphaFoldDB" id="A0A445B8M1"/>
<feature type="region of interest" description="Disordered" evidence="1">
    <location>
        <begin position="128"/>
        <end position="148"/>
    </location>
</feature>
<evidence type="ECO:0000313" key="3">
    <source>
        <dbReference type="Proteomes" id="UP000289738"/>
    </source>
</evidence>
<gene>
    <name evidence="2" type="ORF">Ahy_A10g050117</name>
</gene>
<protein>
    <submittedName>
        <fullName evidence="2">Uncharacterized protein</fullName>
    </submittedName>
</protein>
<reference evidence="2 3" key="1">
    <citation type="submission" date="2019-01" db="EMBL/GenBank/DDBJ databases">
        <title>Sequencing of cultivated peanut Arachis hypogaea provides insights into genome evolution and oil improvement.</title>
        <authorList>
            <person name="Chen X."/>
        </authorList>
    </citation>
    <scope>NUCLEOTIDE SEQUENCE [LARGE SCALE GENOMIC DNA]</scope>
    <source>
        <strain evidence="3">cv. Fuhuasheng</strain>
        <tissue evidence="2">Leaves</tissue>
    </source>
</reference>
<dbReference type="PANTHER" id="PTHR33257:SF4">
    <property type="entry name" value="EXPRESSED PROTEIN"/>
    <property type="match status" value="1"/>
</dbReference>
<organism evidence="2 3">
    <name type="scientific">Arachis hypogaea</name>
    <name type="common">Peanut</name>
    <dbReference type="NCBI Taxonomy" id="3818"/>
    <lineage>
        <taxon>Eukaryota</taxon>
        <taxon>Viridiplantae</taxon>
        <taxon>Streptophyta</taxon>
        <taxon>Embryophyta</taxon>
        <taxon>Tracheophyta</taxon>
        <taxon>Spermatophyta</taxon>
        <taxon>Magnoliopsida</taxon>
        <taxon>eudicotyledons</taxon>
        <taxon>Gunneridae</taxon>
        <taxon>Pentapetalae</taxon>
        <taxon>rosids</taxon>
        <taxon>fabids</taxon>
        <taxon>Fabales</taxon>
        <taxon>Fabaceae</taxon>
        <taxon>Papilionoideae</taxon>
        <taxon>50 kb inversion clade</taxon>
        <taxon>dalbergioids sensu lato</taxon>
        <taxon>Dalbergieae</taxon>
        <taxon>Pterocarpus clade</taxon>
        <taxon>Arachis</taxon>
    </lineage>
</organism>
<accession>A0A445B8M1</accession>
<dbReference type="OrthoDB" id="691043at2759"/>
<name>A0A445B8M1_ARAHY</name>
<feature type="region of interest" description="Disordered" evidence="1">
    <location>
        <begin position="206"/>
        <end position="243"/>
    </location>
</feature>
<proteinExistence type="predicted"/>
<dbReference type="EMBL" id="SDMP01000010">
    <property type="protein sequence ID" value="RYR35020.1"/>
    <property type="molecule type" value="Genomic_DNA"/>
</dbReference>
<evidence type="ECO:0000313" key="2">
    <source>
        <dbReference type="EMBL" id="RYR35020.1"/>
    </source>
</evidence>
<comment type="caution">
    <text evidence="2">The sequence shown here is derived from an EMBL/GenBank/DDBJ whole genome shotgun (WGS) entry which is preliminary data.</text>
</comment>
<dbReference type="Proteomes" id="UP000289738">
    <property type="component" value="Chromosome A10"/>
</dbReference>
<feature type="compositionally biased region" description="Low complexity" evidence="1">
    <location>
        <begin position="216"/>
        <end position="238"/>
    </location>
</feature>
<sequence length="277" mass="30922">MIEERERESLIYNVSLLFSDLEAFNFRSEARGIAAYINTQGNCSKYIVYTKQAKKMHSNNSSLAEKSFRIKHDERFFSKLMAKEEGSSSRVFYYGEKSVASVPFTWEAQPGTPKHPLSDSSLLPPLTPPPSFYSNNTPTSAKKKRRSYYSSKRVNDVISTIWLRLSSSKKAHHVSPSSSWSPSSSSSLSSSSWSFAYNNYNSSSSPSFSMRENHNNHGNNEGISSVSFSHSSSSSRSSIPTATIKSSSTLKHNKCARGGFLIRGCYAFWNMKNATTV</sequence>
<dbReference type="PANTHER" id="PTHR33257">
    <property type="entry name" value="OS05G0165500 PROTEIN"/>
    <property type="match status" value="1"/>
</dbReference>
<dbReference type="STRING" id="3818.A0A445B8M1"/>
<keyword evidence="3" id="KW-1185">Reference proteome</keyword>